<dbReference type="RefSeq" id="WP_179692174.1">
    <property type="nucleotide sequence ID" value="NZ_JACCAT010000001.1"/>
</dbReference>
<organism evidence="1 2">
    <name type="scientific">Pseudomonas moraviensis</name>
    <dbReference type="NCBI Taxonomy" id="321662"/>
    <lineage>
        <taxon>Bacteria</taxon>
        <taxon>Pseudomonadati</taxon>
        <taxon>Pseudomonadota</taxon>
        <taxon>Gammaproteobacteria</taxon>
        <taxon>Pseudomonadales</taxon>
        <taxon>Pseudomonadaceae</taxon>
        <taxon>Pseudomonas</taxon>
    </lineage>
</organism>
<dbReference type="SUPFAM" id="SSF51120">
    <property type="entry name" value="beta-Roll"/>
    <property type="match status" value="1"/>
</dbReference>
<accession>A0A7Z0ARP0</accession>
<dbReference type="AlphaFoldDB" id="A0A7Z0ARP0"/>
<name>A0A7Z0ARP0_9PSED</name>
<dbReference type="EMBL" id="JACCAT010000001">
    <property type="protein sequence ID" value="NYH07204.1"/>
    <property type="molecule type" value="Genomic_DNA"/>
</dbReference>
<proteinExistence type="predicted"/>
<sequence length="1227" mass="134389">MATLIHPSSIDYNDIDIADMQLVANERQFSTIDYDDGSSRTSSPVLKNNRAQLKTVDQVFGPLQISGYSITRRALDTLGATVDGQPLNGKNTFFRTPGKRFINALQFDPVAIEARMKTTTGADDYLLPALLFELASRRPLTAPPLLIDPLDAHTEPGAYQTKLKQLLNSAQKLDIRHAHIEEPLPNWVKRSTSRTMASTGIGLQAFGIYSGLRGLQDAIRDKDSYGIVFNSSAFTADVASIAIDLAVARKATQMLKASESAYKGFAKTSFALKLGRGGGLIGGALTLPFDIISAVDGFKAAARTTGKESVNHYVNAGLSVTSATMTVLLGAAALAGFSSAGPIGLVAGLLLVAGSRVWAAINVVDDIDDYIALTTEERLRTGWFAFWGISPDESIEDRHLIAKSAAQHSRQLQTTARKLLDETLKDQTEAIINGSFQVDIESLQVATYQWTPENPKYKTIKRPRISDNRDNIDARAGVTKVTPGAVLGTSTDDKDILWFIGGGNDTILGVEKKSNRFYYAAGHKTLIGGDNADEFIFEGAADLLKTGTDQALISELKGGAGNDTLKLSGDFPETNAERYGFRVDLHKGEMSLLVKPPTPKEQAYRPHSNLQSIENVETLAGATNEVVGNDGPNIIKSRGRDDIDAGAGEDQVYMLGHSASANGGKGKDAYAIAHVPGQVSIVEDGEDPSIIALDWRSDLIESWKIENRELVITSGFEFDDASKKVVRIKNVYQQTADKRTLNNGKLTFITQDGFHLVPELPPSIETPLQVDVEVVILRQGIRHLPVIVFDTECTVPHDKSSSYWVSRNKARTDFRIKQPGKKIATSLHVDHASTELTRVEAHYNADLTCGTYFNYIMYKECGMTLHFGNKQISVKNLASSIMTGLRELKPGLKAPELALNHPVILIMNDDVSYRLVQPPAADSRFLNDTFETTGPMQWSSAVPLPLLPRAGTHQYLQPLDNQTHTLGSRDKCIKLNPAPQQTAVESLTGEGSKYLVHLSPGMSLRISTPDALATASQQLAFSSTWEFDASSLGEVEIRLIDNQLQIGQTVIYLPQYQNMGDLIDQVRVITAEGIVWAVDLIFEAVYIEAIDARFLVPATDVSPPLPAGLKQHPEDHILVRNMVMKDGSLGALRYHLTQRKWMLDTDKSRTIAPRDLQTTNHCTHQLKLFEEVAQIGLAYSPPLGEQALRVLREQCVKLMGDLSLEYPAKLEKAKHLAWLLSGQSHYT</sequence>
<dbReference type="Proteomes" id="UP000553035">
    <property type="component" value="Unassembled WGS sequence"/>
</dbReference>
<dbReference type="Gene3D" id="2.150.10.10">
    <property type="entry name" value="Serralysin-like metalloprotease, C-terminal"/>
    <property type="match status" value="1"/>
</dbReference>
<evidence type="ECO:0000313" key="1">
    <source>
        <dbReference type="EMBL" id="NYH07204.1"/>
    </source>
</evidence>
<reference evidence="1 2" key="1">
    <citation type="submission" date="2020-07" db="EMBL/GenBank/DDBJ databases">
        <title>Exploring microbial biodiversity for novel pathways involved in the catabolism of aromatic compounds derived from lignin.</title>
        <authorList>
            <person name="Elkins J."/>
        </authorList>
    </citation>
    <scope>NUCLEOTIDE SEQUENCE [LARGE SCALE GENOMIC DNA]</scope>
    <source>
        <strain evidence="1 2">VanB</strain>
    </source>
</reference>
<protein>
    <submittedName>
        <fullName evidence="1">Ca2+-binding RTX toxin-like protein</fullName>
    </submittedName>
</protein>
<dbReference type="InterPro" id="IPR011049">
    <property type="entry name" value="Serralysin-like_metalloprot_C"/>
</dbReference>
<gene>
    <name evidence="1" type="ORF">GGI52_000247</name>
</gene>
<evidence type="ECO:0000313" key="2">
    <source>
        <dbReference type="Proteomes" id="UP000553035"/>
    </source>
</evidence>
<comment type="caution">
    <text evidence="1">The sequence shown here is derived from an EMBL/GenBank/DDBJ whole genome shotgun (WGS) entry which is preliminary data.</text>
</comment>